<dbReference type="EMBL" id="LR593887">
    <property type="protein sequence ID" value="VTS04166.1"/>
    <property type="molecule type" value="Genomic_DNA"/>
</dbReference>
<gene>
    <name evidence="2" type="ORF">GMBLW1_05630</name>
</gene>
<organism evidence="2">
    <name type="scientific">Tuwongella immobilis</name>
    <dbReference type="NCBI Taxonomy" id="692036"/>
    <lineage>
        <taxon>Bacteria</taxon>
        <taxon>Pseudomonadati</taxon>
        <taxon>Planctomycetota</taxon>
        <taxon>Planctomycetia</taxon>
        <taxon>Gemmatales</taxon>
        <taxon>Gemmataceae</taxon>
        <taxon>Tuwongella</taxon>
    </lineage>
</organism>
<dbReference type="Proteomes" id="UP000464378">
    <property type="component" value="Chromosome"/>
</dbReference>
<protein>
    <recommendedName>
        <fullName evidence="4">Tetratricopeptide repeat protein</fullName>
    </recommendedName>
</protein>
<dbReference type="AlphaFoldDB" id="A0A6C2YPX0"/>
<keyword evidence="1" id="KW-0732">Signal</keyword>
<dbReference type="PROSITE" id="PS51257">
    <property type="entry name" value="PROKAR_LIPOPROTEIN"/>
    <property type="match status" value="1"/>
</dbReference>
<feature type="chain" id="PRO_5036172802" description="Tetratricopeptide repeat protein" evidence="1">
    <location>
        <begin position="24"/>
        <end position="340"/>
    </location>
</feature>
<name>A0A6C2YPX0_9BACT</name>
<reference evidence="2" key="1">
    <citation type="submission" date="2019-04" db="EMBL/GenBank/DDBJ databases">
        <authorList>
            <consortium name="Science for Life Laboratories"/>
        </authorList>
    </citation>
    <scope>NUCLEOTIDE SEQUENCE</scope>
    <source>
        <strain evidence="2">MBLW1</strain>
    </source>
</reference>
<evidence type="ECO:0000256" key="1">
    <source>
        <dbReference type="SAM" id="SignalP"/>
    </source>
</evidence>
<proteinExistence type="predicted"/>
<dbReference type="RefSeq" id="WP_162658471.1">
    <property type="nucleotide sequence ID" value="NZ_LR593887.1"/>
</dbReference>
<sequence length="340" mass="38213">MRKNHAVTLAGLFWLGLGCSLLAVDDTVYVRDKKTDKVVDVKGDITADTVAGIKLKSGPTVKNFDLQEIVRVTYGDLPKDQRLLYSSIMTAEDRREEETALKEYTGLLPKLKNSPKMSRQVEFRKAVLQAKLASTPEQLTDAAKQLAAYLTAHPDGWQYSIAARQLARIYIADTKYDEALDVLNRLGTMAALPKDVKNEVELLAIDVLIAAAKPADATKRIRDASIGLTAADPMKQRLDLYTIALDTKVKPEDKIPQVEAIINNAADPNLKALGYNIKGDCFMQAKKSRDAMWSYLWVEMVYNQDPSERLKALDRLSKYFEEQNDDERAKVYRDKIAELR</sequence>
<evidence type="ECO:0000313" key="3">
    <source>
        <dbReference type="Proteomes" id="UP000464378"/>
    </source>
</evidence>
<feature type="signal peptide" evidence="1">
    <location>
        <begin position="1"/>
        <end position="23"/>
    </location>
</feature>
<dbReference type="KEGG" id="tim:GMBLW1_05630"/>
<dbReference type="InParanoid" id="A0A6C2YPX0"/>
<evidence type="ECO:0008006" key="4">
    <source>
        <dbReference type="Google" id="ProtNLM"/>
    </source>
</evidence>
<keyword evidence="3" id="KW-1185">Reference proteome</keyword>
<accession>A0A6C2YPX0</accession>
<dbReference type="EMBL" id="LR586016">
    <property type="protein sequence ID" value="VIP03397.1"/>
    <property type="molecule type" value="Genomic_DNA"/>
</dbReference>
<evidence type="ECO:0000313" key="2">
    <source>
        <dbReference type="EMBL" id="VIP03397.1"/>
    </source>
</evidence>